<protein>
    <submittedName>
        <fullName evidence="1">Uncharacterized protein</fullName>
    </submittedName>
</protein>
<sequence length="99" mass="11011">MKDAEAAHRRWWLVLSRSRGVDVCDSDPGFPIGVWLETEVPVLTRVWLGETTWAAALRAEALRLTGDSASCRALPAWLDVSPFAAVERAPEPLSRWPRG</sequence>
<keyword evidence="2" id="KW-1185">Reference proteome</keyword>
<organism evidence="1 2">
    <name type="scientific">Nonomuraea ferruginea</name>
    <dbReference type="NCBI Taxonomy" id="46174"/>
    <lineage>
        <taxon>Bacteria</taxon>
        <taxon>Bacillati</taxon>
        <taxon>Actinomycetota</taxon>
        <taxon>Actinomycetes</taxon>
        <taxon>Streptosporangiales</taxon>
        <taxon>Streptosporangiaceae</taxon>
        <taxon>Nonomuraea</taxon>
    </lineage>
</organism>
<reference evidence="1 2" key="1">
    <citation type="submission" date="2022-11" db="EMBL/GenBank/DDBJ databases">
        <title>Nonomuraea corallina sp. nov., a new species of the genus Nonomuraea isolated from sea side sediment in Thai sea.</title>
        <authorList>
            <person name="Ngamcharungchit C."/>
            <person name="Matsumoto A."/>
            <person name="Suriyachadkun C."/>
            <person name="Panbangred W."/>
            <person name="Inahashi Y."/>
            <person name="Intra B."/>
        </authorList>
    </citation>
    <scope>NUCLEOTIDE SEQUENCE [LARGE SCALE GENOMIC DNA]</scope>
    <source>
        <strain evidence="1 2">DSM 43553</strain>
    </source>
</reference>
<proteinExistence type="predicted"/>
<dbReference type="EMBL" id="JAPNUD010000076">
    <property type="protein sequence ID" value="MDA0643772.1"/>
    <property type="molecule type" value="Genomic_DNA"/>
</dbReference>
<comment type="caution">
    <text evidence="1">The sequence shown here is derived from an EMBL/GenBank/DDBJ whole genome shotgun (WGS) entry which is preliminary data.</text>
</comment>
<dbReference type="Proteomes" id="UP001212498">
    <property type="component" value="Unassembled WGS sequence"/>
</dbReference>
<gene>
    <name evidence="1" type="ORF">OUY24_24350</name>
</gene>
<evidence type="ECO:0000313" key="2">
    <source>
        <dbReference type="Proteomes" id="UP001212498"/>
    </source>
</evidence>
<dbReference type="RefSeq" id="WP_271277955.1">
    <property type="nucleotide sequence ID" value="NZ_BAABFD010000017.1"/>
</dbReference>
<evidence type="ECO:0000313" key="1">
    <source>
        <dbReference type="EMBL" id="MDA0643772.1"/>
    </source>
</evidence>
<name>A0ABT4T2N4_9ACTN</name>
<accession>A0ABT4T2N4</accession>